<evidence type="ECO:0000256" key="1">
    <source>
        <dbReference type="ARBA" id="ARBA00022737"/>
    </source>
</evidence>
<dbReference type="Pfam" id="PF22914">
    <property type="entry name" value="Fibulin_C"/>
    <property type="match status" value="1"/>
</dbReference>
<dbReference type="AlphaFoldDB" id="A0AAF3FHG6"/>
<protein>
    <recommendedName>
        <fullName evidence="2">Fibulin C-terminal Ig-like domain-containing protein</fullName>
    </recommendedName>
</protein>
<feature type="domain" description="Fibulin C-terminal Ig-like" evidence="2">
    <location>
        <begin position="33"/>
        <end position="129"/>
    </location>
</feature>
<sequence length="133" mass="15361">MDQLFRSHVEDGWSCLKACRDDDAGCLSNHTKEVLFQFRSIPSFRHLQEPIEISRIRAQLGVPFSVEYRVDPANARHFMVQQERNIGIVKIKAPLKGPLMENVRVDILTRSRTGVLLNLNHALIQVYVSRYPF</sequence>
<accession>A0AAF3FHG6</accession>
<dbReference type="InterPro" id="IPR055088">
    <property type="entry name" value="Fibulin_C"/>
</dbReference>
<evidence type="ECO:0000259" key="2">
    <source>
        <dbReference type="Pfam" id="PF22914"/>
    </source>
</evidence>
<dbReference type="Proteomes" id="UP000887575">
    <property type="component" value="Unassembled WGS sequence"/>
</dbReference>
<evidence type="ECO:0000313" key="3">
    <source>
        <dbReference type="Proteomes" id="UP000887575"/>
    </source>
</evidence>
<reference evidence="4" key="1">
    <citation type="submission" date="2024-02" db="UniProtKB">
        <authorList>
            <consortium name="WormBaseParasite"/>
        </authorList>
    </citation>
    <scope>IDENTIFICATION</scope>
</reference>
<proteinExistence type="predicted"/>
<evidence type="ECO:0000313" key="4">
    <source>
        <dbReference type="WBParaSite" id="MBELARI_LOCUS6523"/>
    </source>
</evidence>
<keyword evidence="1" id="KW-0677">Repeat</keyword>
<name>A0AAF3FHG6_9BILA</name>
<dbReference type="WBParaSite" id="MBELARI_LOCUS6523">
    <property type="protein sequence ID" value="MBELARI_LOCUS6523"/>
    <property type="gene ID" value="MBELARI_LOCUS6523"/>
</dbReference>
<keyword evidence="3" id="KW-1185">Reference proteome</keyword>
<organism evidence="3 4">
    <name type="scientific">Mesorhabditis belari</name>
    <dbReference type="NCBI Taxonomy" id="2138241"/>
    <lineage>
        <taxon>Eukaryota</taxon>
        <taxon>Metazoa</taxon>
        <taxon>Ecdysozoa</taxon>
        <taxon>Nematoda</taxon>
        <taxon>Chromadorea</taxon>
        <taxon>Rhabditida</taxon>
        <taxon>Rhabditina</taxon>
        <taxon>Rhabditomorpha</taxon>
        <taxon>Rhabditoidea</taxon>
        <taxon>Rhabditidae</taxon>
        <taxon>Mesorhabditinae</taxon>
        <taxon>Mesorhabditis</taxon>
    </lineage>
</organism>